<dbReference type="PROSITE" id="PS50011">
    <property type="entry name" value="PROTEIN_KINASE_DOM"/>
    <property type="match status" value="1"/>
</dbReference>
<name>A0ABV4YAV3_9CYAN</name>
<dbReference type="PANTHER" id="PTHR24363:SF7">
    <property type="entry name" value="SERINE_THREONINE-PROTEIN KINASE-LIKE PROTEIN E"/>
    <property type="match status" value="1"/>
</dbReference>
<dbReference type="InterPro" id="IPR008271">
    <property type="entry name" value="Ser/Thr_kinase_AS"/>
</dbReference>
<dbReference type="Pfam" id="PF00069">
    <property type="entry name" value="Pkinase"/>
    <property type="match status" value="1"/>
</dbReference>
<keyword evidence="6" id="KW-1185">Reference proteome</keyword>
<keyword evidence="1" id="KW-0547">Nucleotide-binding</keyword>
<proteinExistence type="predicted"/>
<evidence type="ECO:0000256" key="2">
    <source>
        <dbReference type="ARBA" id="ARBA00022840"/>
    </source>
</evidence>
<feature type="transmembrane region" description="Helical" evidence="3">
    <location>
        <begin position="420"/>
        <end position="441"/>
    </location>
</feature>
<sequence>MIEISTPIEAIDNMLQTKQILNDLYQLEKNLAQNPGHQTWIARDLSTNPPIPVIVKLLAFSPQMQWEEFKLFEREAEILKQLNHPRIPRYRDYFAIDKEAGEGLYWFGLVQDYIPGASLQDLLDRSYHFSQTQVKKIAIQILNIFIYLHGLNPPILHRDIKPSNVIVGKDKQIYLVDFGSVANPNIVEGATFTVVGTAGYAPLEQFWGKAFPASDLYALGATLVHLLTGIAPANLPQSNLRIQFRDKVSIDRQFLDWIEMLIEPDLDRRFSSAVQALKAFNRSDFLPKFTCPDRSNIKIKKTADKLVLQVPKCRLSLLNILTATTAFILAESSRVILLILTPLVILFAICLYGFIAFFLPFIICIFFALISSLLIRSLYYLIPFVSLMILLLFIGLIILIHNYFLPNLPDFVNRFVNKMYPVISEIKFILLNNFGIDKLYFHRNKFFFEKRFLTFVSKWGSGKTSQIKSVEVIPFKGIIIETRRKVYRFGKRLTESEREWLVQEIKDWLRDR</sequence>
<dbReference type="PANTHER" id="PTHR24363">
    <property type="entry name" value="SERINE/THREONINE PROTEIN KINASE"/>
    <property type="match status" value="1"/>
</dbReference>
<keyword evidence="5" id="KW-0808">Transferase</keyword>
<keyword evidence="3" id="KW-0472">Membrane</keyword>
<evidence type="ECO:0000256" key="1">
    <source>
        <dbReference type="ARBA" id="ARBA00022741"/>
    </source>
</evidence>
<accession>A0ABV4YAV3</accession>
<dbReference type="InterPro" id="IPR011009">
    <property type="entry name" value="Kinase-like_dom_sf"/>
</dbReference>
<gene>
    <name evidence="5" type="ORF">ACE1B6_11760</name>
</gene>
<feature type="transmembrane region" description="Helical" evidence="3">
    <location>
        <begin position="343"/>
        <end position="370"/>
    </location>
</feature>
<dbReference type="CDD" id="cd14014">
    <property type="entry name" value="STKc_PknB_like"/>
    <property type="match status" value="1"/>
</dbReference>
<dbReference type="PROSITE" id="PS00108">
    <property type="entry name" value="PROTEIN_KINASE_ST"/>
    <property type="match status" value="1"/>
</dbReference>
<keyword evidence="5" id="KW-0418">Kinase</keyword>
<keyword evidence="5" id="KW-0723">Serine/threonine-protein kinase</keyword>
<evidence type="ECO:0000256" key="3">
    <source>
        <dbReference type="SAM" id="Phobius"/>
    </source>
</evidence>
<keyword evidence="3" id="KW-1133">Transmembrane helix</keyword>
<dbReference type="Proteomes" id="UP001576776">
    <property type="component" value="Unassembled WGS sequence"/>
</dbReference>
<feature type="transmembrane region" description="Helical" evidence="3">
    <location>
        <begin position="377"/>
        <end position="400"/>
    </location>
</feature>
<dbReference type="EMBL" id="JBHFNS010000048">
    <property type="protein sequence ID" value="MFB2935920.1"/>
    <property type="molecule type" value="Genomic_DNA"/>
</dbReference>
<dbReference type="RefSeq" id="WP_413257422.1">
    <property type="nucleotide sequence ID" value="NZ_JBHFNS010000048.1"/>
</dbReference>
<organism evidence="5 6">
    <name type="scientific">Floridaenema fluviatile BLCC-F154</name>
    <dbReference type="NCBI Taxonomy" id="3153640"/>
    <lineage>
        <taxon>Bacteria</taxon>
        <taxon>Bacillati</taxon>
        <taxon>Cyanobacteriota</taxon>
        <taxon>Cyanophyceae</taxon>
        <taxon>Oscillatoriophycideae</taxon>
        <taxon>Aerosakkonematales</taxon>
        <taxon>Aerosakkonemataceae</taxon>
        <taxon>Floridanema</taxon>
        <taxon>Floridanema fluviatile</taxon>
    </lineage>
</organism>
<dbReference type="Gene3D" id="1.10.510.10">
    <property type="entry name" value="Transferase(Phosphotransferase) domain 1"/>
    <property type="match status" value="1"/>
</dbReference>
<dbReference type="SMART" id="SM00220">
    <property type="entry name" value="S_TKc"/>
    <property type="match status" value="1"/>
</dbReference>
<protein>
    <submittedName>
        <fullName evidence="5">Serine/threonine protein kinase</fullName>
    </submittedName>
</protein>
<evidence type="ECO:0000259" key="4">
    <source>
        <dbReference type="PROSITE" id="PS50011"/>
    </source>
</evidence>
<keyword evidence="2" id="KW-0067">ATP-binding</keyword>
<comment type="caution">
    <text evidence="5">The sequence shown here is derived from an EMBL/GenBank/DDBJ whole genome shotgun (WGS) entry which is preliminary data.</text>
</comment>
<dbReference type="InterPro" id="IPR000719">
    <property type="entry name" value="Prot_kinase_dom"/>
</dbReference>
<keyword evidence="3" id="KW-0812">Transmembrane</keyword>
<feature type="domain" description="Protein kinase" evidence="4">
    <location>
        <begin position="25"/>
        <end position="286"/>
    </location>
</feature>
<evidence type="ECO:0000313" key="6">
    <source>
        <dbReference type="Proteomes" id="UP001576776"/>
    </source>
</evidence>
<dbReference type="GO" id="GO:0004674">
    <property type="term" value="F:protein serine/threonine kinase activity"/>
    <property type="evidence" value="ECO:0007669"/>
    <property type="project" value="UniProtKB-KW"/>
</dbReference>
<evidence type="ECO:0000313" key="5">
    <source>
        <dbReference type="EMBL" id="MFB2935920.1"/>
    </source>
</evidence>
<dbReference type="SUPFAM" id="SSF56112">
    <property type="entry name" value="Protein kinase-like (PK-like)"/>
    <property type="match status" value="1"/>
</dbReference>
<reference evidence="5 6" key="1">
    <citation type="submission" date="2024-09" db="EMBL/GenBank/DDBJ databases">
        <title>Floridaenema gen nov. (Aerosakkonemataceae, Aerosakkonematales ord. nov., Cyanobacteria) from benthic tropical and subtropical fresh waters, with the description of four new species.</title>
        <authorList>
            <person name="Moretto J.A."/>
            <person name="Berthold D.E."/>
            <person name="Lefler F.W."/>
            <person name="Huang I.-S."/>
            <person name="Laughinghouse H. IV."/>
        </authorList>
    </citation>
    <scope>NUCLEOTIDE SEQUENCE [LARGE SCALE GENOMIC DNA]</scope>
    <source>
        <strain evidence="5 6">BLCC-F154</strain>
    </source>
</reference>